<sequence length="734" mass="82817">MQVRLIHICCGLAVATAMVSAAAAEEDWFPFPPSAETDQSPRGFSLRHLNEDVAGANGFIAARDGQFVHSTTGQPIRFWGVNGPPDDLHGEALRRCARMLADYGVNLVRMHTPFFDREGETDFAKVRRAHEVVAAFKAEGIYTHFSIYFPLWFQPRADHPWLEGYDGKQPPFAALMFHPQFQERHRSWLKALLTTPEAQTGRTLCDEPAVFGVELQNEDSFFFWTFDERRIPDRQLRLLEQRFAEWLKKKYGSPSAALQAWQGVSSRRDAPAEGRIGFRPLWNMFHEKTLRDQDTAAFLLETQTNFYRETYAYVRQLGFRGLIHASNWATADPQTLGPLEKLSYTAGDFLDRHGYFECFHKGEHAAWSIRPGHTYRDRSALRFDANEPGQPRVWVHPVMDPHYQGKPSVLSETTFTRPNRYRSEAPLYYATYGALQDSDGIIHFALDGVNWEVKPRFWMQQWTLCTPAMLGQFPAAAAIYRQGLVAAGEVMARVRLNQAELLRLQGTPLPQDAAFDELREQDVVRGKGQSQGARIDPLVHYTGRTEVEFVDGPASVEVRDLRPFIDRAAQVVTSSTQEVRLDYGRGLLVLNAPRAQGASGALKAAGRLTLSSLVLSSDLELGHVVAVALDQQPLASSRRILLQVMSEERATDFATEPAEGDVLRITHIGRDPWQVRRLHGEVRFLRPDAHRLQVAALDAHGRSPRMVGTAARISLLPTTLYYLIEAEADRGGMR</sequence>
<dbReference type="InterPro" id="IPR017853">
    <property type="entry name" value="GH"/>
</dbReference>
<keyword evidence="1" id="KW-0732">Signal</keyword>
<dbReference type="EMBL" id="DSVQ01000012">
    <property type="protein sequence ID" value="HGT39248.1"/>
    <property type="molecule type" value="Genomic_DNA"/>
</dbReference>
<dbReference type="SUPFAM" id="SSF51445">
    <property type="entry name" value="(Trans)glycosidases"/>
    <property type="match status" value="1"/>
</dbReference>
<evidence type="ECO:0008006" key="3">
    <source>
        <dbReference type="Google" id="ProtNLM"/>
    </source>
</evidence>
<name>A0A7C4QQY6_9PLAN</name>
<protein>
    <recommendedName>
        <fullName evidence="3">Glycoside hydrolase family 42 N-terminal domain-containing protein</fullName>
    </recommendedName>
</protein>
<gene>
    <name evidence="2" type="ORF">ENS64_08300</name>
</gene>
<evidence type="ECO:0000256" key="1">
    <source>
        <dbReference type="SAM" id="SignalP"/>
    </source>
</evidence>
<proteinExistence type="predicted"/>
<dbReference type="Gene3D" id="3.20.20.80">
    <property type="entry name" value="Glycosidases"/>
    <property type="match status" value="1"/>
</dbReference>
<reference evidence="2" key="1">
    <citation type="journal article" date="2020" name="mSystems">
        <title>Genome- and Community-Level Interaction Insights into Carbon Utilization and Element Cycling Functions of Hydrothermarchaeota in Hydrothermal Sediment.</title>
        <authorList>
            <person name="Zhou Z."/>
            <person name="Liu Y."/>
            <person name="Xu W."/>
            <person name="Pan J."/>
            <person name="Luo Z.H."/>
            <person name="Li M."/>
        </authorList>
    </citation>
    <scope>NUCLEOTIDE SEQUENCE [LARGE SCALE GENOMIC DNA]</scope>
    <source>
        <strain evidence="2">SpSt-508</strain>
    </source>
</reference>
<organism evidence="2">
    <name type="scientific">Schlesneria paludicola</name>
    <dbReference type="NCBI Taxonomy" id="360056"/>
    <lineage>
        <taxon>Bacteria</taxon>
        <taxon>Pseudomonadati</taxon>
        <taxon>Planctomycetota</taxon>
        <taxon>Planctomycetia</taxon>
        <taxon>Planctomycetales</taxon>
        <taxon>Planctomycetaceae</taxon>
        <taxon>Schlesneria</taxon>
    </lineage>
</organism>
<evidence type="ECO:0000313" key="2">
    <source>
        <dbReference type="EMBL" id="HGT39248.1"/>
    </source>
</evidence>
<feature type="signal peptide" evidence="1">
    <location>
        <begin position="1"/>
        <end position="23"/>
    </location>
</feature>
<accession>A0A7C4QQY6</accession>
<dbReference type="AlphaFoldDB" id="A0A7C4QQY6"/>
<comment type="caution">
    <text evidence="2">The sequence shown here is derived from an EMBL/GenBank/DDBJ whole genome shotgun (WGS) entry which is preliminary data.</text>
</comment>
<feature type="chain" id="PRO_5028055122" description="Glycoside hydrolase family 42 N-terminal domain-containing protein" evidence="1">
    <location>
        <begin position="24"/>
        <end position="734"/>
    </location>
</feature>